<feature type="coiled-coil region" evidence="4">
    <location>
        <begin position="533"/>
        <end position="627"/>
    </location>
</feature>
<dbReference type="InterPro" id="IPR027417">
    <property type="entry name" value="P-loop_NTPase"/>
</dbReference>
<feature type="coiled-coil region" evidence="4">
    <location>
        <begin position="269"/>
        <end position="309"/>
    </location>
</feature>
<sequence length="1003" mass="115863">MKPIQISMHYFGPFENETIDFTKVKDSMFLISGRTGSGKTMIFDAITYALYGTLSTRDRTEGSVRSQFATDDDISSIRLQFEIRGRTYTVERTLSYHKAGRKTPVPPKAVLYSGEGEVIDSSINGVKQSIMDIIKLNADQFRQILVLPQGEFKRLLTSSSEQKQEILRTLFRTERFVQFENKLNELKKEKLKDTAVMETKIQELFNSLSGDEHDAVRSMMEADYPTSAKRVEAISQIQKLLAEKLEAVMTEATSQQKAFETIKKRLDAKELHNAKVKELQEIADGLNNLESRKSEIKELEKVLTDYRIAKEKEYALKKESDALAEQKRLGLSLKELNEAQHASQKKYEGHLSEYEELKAAEGRFSEMEKWLNRTERFISDAHIRENISGIEELQRAKTDSEEASKRLACQIEELKGHMQEDAWDRDASDRLARAIFENEKERMALDTAIKEEQGNRRNDEEKSKIDEELLQLEKQSEETKEKLEKLKRSVEDKFSTEDGHHISHLLQHLEVGHDCPVCRQPVETLPHDVEMLTEAEEERLKTLNDAMQHLAERQSELQAKRRVMEEMTPDKKRMDLEVLKKSYADLESAYQQLTQDQQADSERYERQSEYNEEYKRLEQRLADGRVDENNITHQLHRAQELKDMFITETGYEQFEAFAQAFKEKRREVDGYRHRLQQNESMRLATKDALARMEEKTAALNEQAVKVQQTLSSLTPEIDQFTHEVSMDREELIRISERTDIGEIEASIKSYHREKEVALDRKRHLESQMDGREWMDPSGEQEKLAAIEKHLESLTESRAKLNAQIEHNDKNLKRINDLIDQHEAALEETQALLSLADAVAGRNDQKVSLERFVLTYYLDRILQIANIRLLEMTGHRYELRRSTSRSNRKTGLDIEVFDFYNNQPRHISSLSGGESFQAALTLALALNEALQQESGGISLETMLIDEGFGTLDPETLDVAVNTLIDLQTTGKMVGIISHVEELKTRMEHILEVDAANERSVTRFK</sequence>
<evidence type="ECO:0000256" key="1">
    <source>
        <dbReference type="ARBA" id="ARBA00006930"/>
    </source>
</evidence>
<dbReference type="Pfam" id="PF13558">
    <property type="entry name" value="SbcC_Walker_B"/>
    <property type="match status" value="1"/>
</dbReference>
<feature type="domain" description="Rad50/SbcC-type AAA" evidence="6">
    <location>
        <begin position="5"/>
        <end position="204"/>
    </location>
</feature>
<reference evidence="7 8" key="1">
    <citation type="submission" date="2024-09" db="EMBL/GenBank/DDBJ databases">
        <authorList>
            <person name="Sun Q."/>
            <person name="Mori K."/>
        </authorList>
    </citation>
    <scope>NUCLEOTIDE SEQUENCE [LARGE SCALE GENOMIC DNA]</scope>
    <source>
        <strain evidence="7 8">JCM 12822</strain>
    </source>
</reference>
<name>A0ABV5Z593_9STAP</name>
<evidence type="ECO:0000256" key="4">
    <source>
        <dbReference type="SAM" id="Coils"/>
    </source>
</evidence>
<dbReference type="EMBL" id="JBHMAH010000031">
    <property type="protein sequence ID" value="MFB9861287.1"/>
    <property type="molecule type" value="Genomic_DNA"/>
</dbReference>
<dbReference type="SUPFAM" id="SSF52540">
    <property type="entry name" value="P-loop containing nucleoside triphosphate hydrolases"/>
    <property type="match status" value="1"/>
</dbReference>
<feature type="coiled-coil region" evidence="4">
    <location>
        <begin position="747"/>
        <end position="831"/>
    </location>
</feature>
<gene>
    <name evidence="7" type="ORF">ACFFLE_09455</name>
</gene>
<dbReference type="PANTHER" id="PTHR32114">
    <property type="entry name" value="ABC TRANSPORTER ABCH.3"/>
    <property type="match status" value="1"/>
</dbReference>
<proteinExistence type="inferred from homology"/>
<keyword evidence="8" id="KW-1185">Reference proteome</keyword>
<comment type="caution">
    <text evidence="7">The sequence shown here is derived from an EMBL/GenBank/DDBJ whole genome shotgun (WGS) entry which is preliminary data.</text>
</comment>
<evidence type="ECO:0000313" key="8">
    <source>
        <dbReference type="Proteomes" id="UP001589740"/>
    </source>
</evidence>
<dbReference type="Proteomes" id="UP001589740">
    <property type="component" value="Unassembled WGS sequence"/>
</dbReference>
<accession>A0ABV5Z593</accession>
<evidence type="ECO:0000256" key="5">
    <source>
        <dbReference type="SAM" id="MobiDB-lite"/>
    </source>
</evidence>
<keyword evidence="4" id="KW-0175">Coiled coil</keyword>
<evidence type="ECO:0000256" key="2">
    <source>
        <dbReference type="ARBA" id="ARBA00011322"/>
    </source>
</evidence>
<organism evidence="7 8">
    <name type="scientific">Salinicoccus siamensis</name>
    <dbReference type="NCBI Taxonomy" id="381830"/>
    <lineage>
        <taxon>Bacteria</taxon>
        <taxon>Bacillati</taxon>
        <taxon>Bacillota</taxon>
        <taxon>Bacilli</taxon>
        <taxon>Bacillales</taxon>
        <taxon>Staphylococcaceae</taxon>
        <taxon>Salinicoccus</taxon>
    </lineage>
</organism>
<comment type="subunit">
    <text evidence="2">Heterodimer of SbcC and SbcD.</text>
</comment>
<comment type="similarity">
    <text evidence="1">Belongs to the SMC family. SbcC subfamily.</text>
</comment>
<dbReference type="Gene3D" id="3.40.50.300">
    <property type="entry name" value="P-loop containing nucleotide triphosphate hydrolases"/>
    <property type="match status" value="2"/>
</dbReference>
<protein>
    <recommendedName>
        <fullName evidence="3">Nuclease SbcCD subunit C</fullName>
    </recommendedName>
</protein>
<evidence type="ECO:0000313" key="7">
    <source>
        <dbReference type="EMBL" id="MFB9861287.1"/>
    </source>
</evidence>
<dbReference type="InterPro" id="IPR038729">
    <property type="entry name" value="Rad50/SbcC_AAA"/>
</dbReference>
<dbReference type="PANTHER" id="PTHR32114:SF2">
    <property type="entry name" value="ABC TRANSPORTER ABCH.3"/>
    <property type="match status" value="1"/>
</dbReference>
<feature type="region of interest" description="Disordered" evidence="5">
    <location>
        <begin position="445"/>
        <end position="464"/>
    </location>
</feature>
<evidence type="ECO:0000256" key="3">
    <source>
        <dbReference type="ARBA" id="ARBA00013368"/>
    </source>
</evidence>
<evidence type="ECO:0000259" key="6">
    <source>
        <dbReference type="Pfam" id="PF13476"/>
    </source>
</evidence>
<dbReference type="RefSeq" id="WP_380570857.1">
    <property type="nucleotide sequence ID" value="NZ_JBHMAH010000031.1"/>
</dbReference>
<dbReference type="Pfam" id="PF13476">
    <property type="entry name" value="AAA_23"/>
    <property type="match status" value="1"/>
</dbReference>